<evidence type="ECO:0000259" key="11">
    <source>
        <dbReference type="Pfam" id="PF00326"/>
    </source>
</evidence>
<comment type="subcellular location">
    <subcellularLocation>
        <location evidence="1">Secreted</location>
    </subcellularLocation>
</comment>
<evidence type="ECO:0000256" key="9">
    <source>
        <dbReference type="ARBA" id="ARBA00032829"/>
    </source>
</evidence>
<dbReference type="SUPFAM" id="SSF82171">
    <property type="entry name" value="DPP6 N-terminal domain-like"/>
    <property type="match status" value="1"/>
</dbReference>
<dbReference type="FunFam" id="3.40.50.1820:FF:000028">
    <property type="entry name" value="S9 family peptidase"/>
    <property type="match status" value="1"/>
</dbReference>
<evidence type="ECO:0000313" key="12">
    <source>
        <dbReference type="EMBL" id="KAF2866266.1"/>
    </source>
</evidence>
<evidence type="ECO:0000256" key="1">
    <source>
        <dbReference type="ARBA" id="ARBA00004613"/>
    </source>
</evidence>
<accession>A0A7C8I0Z7</accession>
<dbReference type="SUPFAM" id="SSF53474">
    <property type="entry name" value="alpha/beta-Hydrolases"/>
    <property type="match status" value="1"/>
</dbReference>
<keyword evidence="5 10" id="KW-0732">Signal</keyword>
<dbReference type="PANTHER" id="PTHR42776:SF11">
    <property type="entry name" value="DIPEPTIDYL-PEPTIDASE 5-RELATED"/>
    <property type="match status" value="1"/>
</dbReference>
<keyword evidence="13" id="KW-1185">Reference proteome</keyword>
<evidence type="ECO:0000256" key="7">
    <source>
        <dbReference type="ARBA" id="ARBA00022825"/>
    </source>
</evidence>
<dbReference type="GO" id="GO:0006508">
    <property type="term" value="P:proteolysis"/>
    <property type="evidence" value="ECO:0007669"/>
    <property type="project" value="UniProtKB-KW"/>
</dbReference>
<keyword evidence="3" id="KW-0964">Secreted</keyword>
<evidence type="ECO:0000256" key="6">
    <source>
        <dbReference type="ARBA" id="ARBA00022801"/>
    </source>
</evidence>
<dbReference type="OrthoDB" id="416344at2759"/>
<evidence type="ECO:0000256" key="2">
    <source>
        <dbReference type="ARBA" id="ARBA00010040"/>
    </source>
</evidence>
<evidence type="ECO:0000256" key="3">
    <source>
        <dbReference type="ARBA" id="ARBA00022525"/>
    </source>
</evidence>
<name>A0A7C8I0Z7_9PLEO</name>
<protein>
    <recommendedName>
        <fullName evidence="9">Dipeptidyl-peptidase V</fullName>
    </recommendedName>
</protein>
<sequence>MARYLGIAAALAATGALAITPEQMISAPRRSVASPNPSGKLALISTSQYSFEEESTSSVWQLLDLATGELTDSKWNATEVSEVVFLPGTETGILYINATNEQTPGGVSLWVGDVLKPAEGTLVASLDAPFSGLKVAKTSSGNLHFLVNSLAYQNGTAFNPELVPTPPHTGRLYENVYTRHWDKWLTKERYAVFGGSLLANSSYSLAHSGLRNLLQGIKFTATRPESPVQPFGGSGDYDISPDGSVFSFLSKAPHLNKANYTASYIYLGAFDGSEVATAFNGPESEVFKAGHQGASGQPTFSPDSSKLAYVQQDGDYYESDRWKLYTLDISSSSSKLSTSNWKGVVPKFDRSVASIHWAPNGESLFITAEDYAIERAFHIPLSADESFIPKNLTSVSSVSGLSVLPDSSLLVSANSIWSSRDYYILSGNGTQNVLFSSTKADEELAGLGPHTFSEIFYDGSLPDFDQQLHALVVKPSNFVQNKTYPLAYIIHGGPQGSNGNLWSTRWNFQVWADQGYIVVAPNPTGSTGFGQYLTDAIQGNWGGNPYDDVVLGWEYVKKNLAFADTKNGICAGASYGGYMTNWIQGHDLGNEFKALVTHDGLVNTLASWSSEELWFMRHDYNGTIGDEYTTYDKYNPMNHIANWSTPQFVVHNTLDYRLAESDGLELFNILQAKGIPSRFLNFPNENHHVLKPANSLFWHQEIFNWINHYAHGEKFDEVPIGE</sequence>
<keyword evidence="7" id="KW-0720">Serine protease</keyword>
<dbReference type="Proteomes" id="UP000481861">
    <property type="component" value="Unassembled WGS sequence"/>
</dbReference>
<reference evidence="12 13" key="1">
    <citation type="submission" date="2020-01" db="EMBL/GenBank/DDBJ databases">
        <authorList>
            <consortium name="DOE Joint Genome Institute"/>
            <person name="Haridas S."/>
            <person name="Albert R."/>
            <person name="Binder M."/>
            <person name="Bloem J."/>
            <person name="Labutti K."/>
            <person name="Salamov A."/>
            <person name="Andreopoulos B."/>
            <person name="Baker S.E."/>
            <person name="Barry K."/>
            <person name="Bills G."/>
            <person name="Bluhm B.H."/>
            <person name="Cannon C."/>
            <person name="Castanera R."/>
            <person name="Culley D.E."/>
            <person name="Daum C."/>
            <person name="Ezra D."/>
            <person name="Gonzalez J.B."/>
            <person name="Henrissat B."/>
            <person name="Kuo A."/>
            <person name="Liang C."/>
            <person name="Lipzen A."/>
            <person name="Lutzoni F."/>
            <person name="Magnuson J."/>
            <person name="Mondo S."/>
            <person name="Nolan M."/>
            <person name="Ohm R."/>
            <person name="Pangilinan J."/>
            <person name="Park H.-J.H."/>
            <person name="Ramirez L."/>
            <person name="Alfaro M."/>
            <person name="Sun H."/>
            <person name="Tritt A."/>
            <person name="Yoshinaga Y."/>
            <person name="Zwiers L.-H.L."/>
            <person name="Turgeon B.G."/>
            <person name="Goodwin S.B."/>
            <person name="Spatafora J.W."/>
            <person name="Crous P.W."/>
            <person name="Grigoriev I.V."/>
        </authorList>
    </citation>
    <scope>NUCLEOTIDE SEQUENCE [LARGE SCALE GENOMIC DNA]</scope>
    <source>
        <strain evidence="12 13">CBS 611.86</strain>
    </source>
</reference>
<comment type="caution">
    <text evidence="12">The sequence shown here is derived from an EMBL/GenBank/DDBJ whole genome shotgun (WGS) entry which is preliminary data.</text>
</comment>
<dbReference type="Gene3D" id="3.40.50.1820">
    <property type="entry name" value="alpha/beta hydrolase"/>
    <property type="match status" value="1"/>
</dbReference>
<feature type="chain" id="PRO_5028986133" description="Dipeptidyl-peptidase V" evidence="10">
    <location>
        <begin position="19"/>
        <end position="722"/>
    </location>
</feature>
<keyword evidence="8" id="KW-0325">Glycoprotein</keyword>
<evidence type="ECO:0000256" key="4">
    <source>
        <dbReference type="ARBA" id="ARBA00022670"/>
    </source>
</evidence>
<gene>
    <name evidence="12" type="ORF">BDV95DRAFT_598909</name>
</gene>
<feature type="domain" description="Peptidase S9 prolyl oligopeptidase catalytic" evidence="11">
    <location>
        <begin position="502"/>
        <end position="710"/>
    </location>
</feature>
<dbReference type="InterPro" id="IPR011042">
    <property type="entry name" value="6-blade_b-propeller_TolB-like"/>
</dbReference>
<dbReference type="Gene3D" id="2.120.10.30">
    <property type="entry name" value="TolB, C-terminal domain"/>
    <property type="match status" value="1"/>
</dbReference>
<organism evidence="12 13">
    <name type="scientific">Massariosphaeria phaeospora</name>
    <dbReference type="NCBI Taxonomy" id="100035"/>
    <lineage>
        <taxon>Eukaryota</taxon>
        <taxon>Fungi</taxon>
        <taxon>Dikarya</taxon>
        <taxon>Ascomycota</taxon>
        <taxon>Pezizomycotina</taxon>
        <taxon>Dothideomycetes</taxon>
        <taxon>Pleosporomycetidae</taxon>
        <taxon>Pleosporales</taxon>
        <taxon>Pleosporales incertae sedis</taxon>
        <taxon>Massariosphaeria</taxon>
    </lineage>
</organism>
<evidence type="ECO:0000256" key="5">
    <source>
        <dbReference type="ARBA" id="ARBA00022729"/>
    </source>
</evidence>
<dbReference type="GO" id="GO:0004252">
    <property type="term" value="F:serine-type endopeptidase activity"/>
    <property type="evidence" value="ECO:0007669"/>
    <property type="project" value="TreeGrafter"/>
</dbReference>
<keyword evidence="4" id="KW-0645">Protease</keyword>
<dbReference type="GO" id="GO:0005576">
    <property type="term" value="C:extracellular region"/>
    <property type="evidence" value="ECO:0007669"/>
    <property type="project" value="UniProtKB-SubCell"/>
</dbReference>
<dbReference type="PANTHER" id="PTHR42776">
    <property type="entry name" value="SERINE PEPTIDASE S9 FAMILY MEMBER"/>
    <property type="match status" value="1"/>
</dbReference>
<dbReference type="EMBL" id="JAADJZ010000028">
    <property type="protein sequence ID" value="KAF2866266.1"/>
    <property type="molecule type" value="Genomic_DNA"/>
</dbReference>
<proteinExistence type="inferred from homology"/>
<evidence type="ECO:0000256" key="10">
    <source>
        <dbReference type="SAM" id="SignalP"/>
    </source>
</evidence>
<dbReference type="InterPro" id="IPR029058">
    <property type="entry name" value="AB_hydrolase_fold"/>
</dbReference>
<evidence type="ECO:0000313" key="13">
    <source>
        <dbReference type="Proteomes" id="UP000481861"/>
    </source>
</evidence>
<evidence type="ECO:0000256" key="8">
    <source>
        <dbReference type="ARBA" id="ARBA00023180"/>
    </source>
</evidence>
<comment type="similarity">
    <text evidence="2">Belongs to the peptidase S9C family.</text>
</comment>
<keyword evidence="6 12" id="KW-0378">Hydrolase</keyword>
<feature type="signal peptide" evidence="10">
    <location>
        <begin position="1"/>
        <end position="18"/>
    </location>
</feature>
<dbReference type="InterPro" id="IPR001375">
    <property type="entry name" value="Peptidase_S9_cat"/>
</dbReference>
<dbReference type="Pfam" id="PF00326">
    <property type="entry name" value="Peptidase_S9"/>
    <property type="match status" value="1"/>
</dbReference>
<dbReference type="AlphaFoldDB" id="A0A7C8I0Z7"/>